<dbReference type="AlphaFoldDB" id="A0A9W6XQ99"/>
<gene>
    <name evidence="1" type="ORF">Pfra01_001437900</name>
</gene>
<comment type="caution">
    <text evidence="1">The sequence shown here is derived from an EMBL/GenBank/DDBJ whole genome shotgun (WGS) entry which is preliminary data.</text>
</comment>
<dbReference type="Proteomes" id="UP001165121">
    <property type="component" value="Unassembled WGS sequence"/>
</dbReference>
<sequence length="126" mass="13805">MAVKEIRDPPSNNAGFSDDALESFLTEDGDFGKTFGPGAANGSEKSQVVKTAISYARENYAEATIALQSALKVSEPNSISFRFAILHIAQILKAANELEASLDCMLVRFALRYATPVKFQYLSCFW</sequence>
<name>A0A9W6XQ99_9STRA</name>
<evidence type="ECO:0000313" key="2">
    <source>
        <dbReference type="Proteomes" id="UP001165121"/>
    </source>
</evidence>
<accession>A0A9W6XQ99</accession>
<dbReference type="EMBL" id="BSXT01001508">
    <property type="protein sequence ID" value="GMF43055.1"/>
    <property type="molecule type" value="Genomic_DNA"/>
</dbReference>
<evidence type="ECO:0000313" key="1">
    <source>
        <dbReference type="EMBL" id="GMF43055.1"/>
    </source>
</evidence>
<protein>
    <submittedName>
        <fullName evidence="1">Unnamed protein product</fullName>
    </submittedName>
</protein>
<keyword evidence="2" id="KW-1185">Reference proteome</keyword>
<reference evidence="1" key="1">
    <citation type="submission" date="2023-04" db="EMBL/GenBank/DDBJ databases">
        <title>Phytophthora fragariaefolia NBRC 109709.</title>
        <authorList>
            <person name="Ichikawa N."/>
            <person name="Sato H."/>
            <person name="Tonouchi N."/>
        </authorList>
    </citation>
    <scope>NUCLEOTIDE SEQUENCE</scope>
    <source>
        <strain evidence="1">NBRC 109709</strain>
    </source>
</reference>
<organism evidence="1 2">
    <name type="scientific">Phytophthora fragariaefolia</name>
    <dbReference type="NCBI Taxonomy" id="1490495"/>
    <lineage>
        <taxon>Eukaryota</taxon>
        <taxon>Sar</taxon>
        <taxon>Stramenopiles</taxon>
        <taxon>Oomycota</taxon>
        <taxon>Peronosporomycetes</taxon>
        <taxon>Peronosporales</taxon>
        <taxon>Peronosporaceae</taxon>
        <taxon>Phytophthora</taxon>
    </lineage>
</organism>
<proteinExistence type="predicted"/>